<dbReference type="InterPro" id="IPR004477">
    <property type="entry name" value="ComEC_N"/>
</dbReference>
<dbReference type="PANTHER" id="PTHR30619">
    <property type="entry name" value="DNA INTERNALIZATION/COMPETENCE PROTEIN COMEC/REC2"/>
    <property type="match status" value="1"/>
</dbReference>
<feature type="domain" description="Metallo-beta-lactamase" evidence="7">
    <location>
        <begin position="480"/>
        <end position="678"/>
    </location>
</feature>
<evidence type="ECO:0000256" key="6">
    <source>
        <dbReference type="SAM" id="Phobius"/>
    </source>
</evidence>
<dbReference type="CDD" id="cd07731">
    <property type="entry name" value="ComA-like_MBL-fold"/>
    <property type="match status" value="1"/>
</dbReference>
<comment type="caution">
    <text evidence="8">The sequence shown here is derived from an EMBL/GenBank/DDBJ whole genome shotgun (WGS) entry which is preliminary data.</text>
</comment>
<feature type="transmembrane region" description="Helical" evidence="6">
    <location>
        <begin position="208"/>
        <end position="230"/>
    </location>
</feature>
<keyword evidence="3 6" id="KW-0812">Transmembrane</keyword>
<dbReference type="NCBIfam" id="TIGR00361">
    <property type="entry name" value="ComEC_Rec2"/>
    <property type="match status" value="1"/>
</dbReference>
<accession>A0A0V8GG20</accession>
<dbReference type="EMBL" id="LNQL01000002">
    <property type="protein sequence ID" value="KSU49106.1"/>
    <property type="molecule type" value="Genomic_DNA"/>
</dbReference>
<protein>
    <submittedName>
        <fullName evidence="8">Competence protein ComEC</fullName>
    </submittedName>
</protein>
<sequence>MPLHALFVLLLIVAIKESIWWLVTLMLFTVMKSWSFSIGRLFFLFILSCLFIGMGHLSPEPHDVSSVDILSGKRNGDRIRYEAESNGQSILLTATIAEDETGYERIGYSCHVDTEPLDIRQQSNAGGFDELQFMHTNRYAGKWEVRSFDSCHPTLGYAAEGRRVREAWLKRIEDLLPQKQAFYVEALVFGEDRLMDQVTLERFKKFGLLHAIVISGSHIAFLVFSLLYVLRIIRMTKEKRLDIVLILLPIYGWLTEWSPPVTRAVLVAIILLLGRRFHKPLDPVEVIAGVAAFQLAIQPTVIYDIGFQLTVGLTLFLVLSRRLMGSVRRPWNWLLISAWAQFGTLLFLQGIEQTTVSIWSPLLNLLIGSWIEWVILPGSFLLATLPFLPLSSTFQIAHQYAIQWMDQALQLAEHLPLAMVAVPTFSPIVLTIVVVGTGIAWFIAERRWWGHALPLVLLLTAWGYTEWHVPEQITFLDVGQGDSIVLEKAGETFVVDTGGVYQQTTHPLLRPFDPGSHIVAPFLFTRGEAEIDGLIVTHADHDHVGGLLGLLRQVRVKTIYLGAYDNTDEKRNDLIHSIEATGTHVKFVQKGQTIRPWLHVLAPTGREEEENDRSIILLAQIAKQRVLLTGDAGLAIEDELTIGPIDILKAGHHGSNTSTGEELLQKTNPKIVILSVGRKNRYGHPHPDVLERIGTDRIVFRTDEDGSVTCSSAGCEPMIK</sequence>
<gene>
    <name evidence="8" type="ORF">AS033_06950</name>
</gene>
<evidence type="ECO:0000256" key="4">
    <source>
        <dbReference type="ARBA" id="ARBA00022989"/>
    </source>
</evidence>
<feature type="transmembrane region" description="Helical" evidence="6">
    <location>
        <begin position="301"/>
        <end position="319"/>
    </location>
</feature>
<evidence type="ECO:0000259" key="7">
    <source>
        <dbReference type="SMART" id="SM00849"/>
    </source>
</evidence>
<dbReference type="Gene3D" id="3.60.15.10">
    <property type="entry name" value="Ribonuclease Z/Hydroxyacylglutathione hydrolase-like"/>
    <property type="match status" value="1"/>
</dbReference>
<dbReference type="InterPro" id="IPR035681">
    <property type="entry name" value="ComA-like_MBL"/>
</dbReference>
<dbReference type="InterPro" id="IPR001279">
    <property type="entry name" value="Metallo-B-lactamas"/>
</dbReference>
<evidence type="ECO:0000313" key="8">
    <source>
        <dbReference type="EMBL" id="KSU49106.1"/>
    </source>
</evidence>
<dbReference type="AlphaFoldDB" id="A0A0V8GG20"/>
<feature type="transmembrane region" description="Helical" evidence="6">
    <location>
        <begin position="242"/>
        <end position="273"/>
    </location>
</feature>
<dbReference type="Pfam" id="PF03772">
    <property type="entry name" value="Competence"/>
    <property type="match status" value="1"/>
</dbReference>
<dbReference type="SMART" id="SM00849">
    <property type="entry name" value="Lactamase_B"/>
    <property type="match status" value="1"/>
</dbReference>
<dbReference type="GO" id="GO:0030420">
    <property type="term" value="P:establishment of competence for transformation"/>
    <property type="evidence" value="ECO:0007669"/>
    <property type="project" value="InterPro"/>
</dbReference>
<dbReference type="PANTHER" id="PTHR30619:SF7">
    <property type="entry name" value="BETA-LACTAMASE DOMAIN PROTEIN"/>
    <property type="match status" value="1"/>
</dbReference>
<dbReference type="InterPro" id="IPR004797">
    <property type="entry name" value="Competence_ComEC/Rec2"/>
</dbReference>
<evidence type="ECO:0000313" key="9">
    <source>
        <dbReference type="Proteomes" id="UP000053797"/>
    </source>
</evidence>
<dbReference type="InterPro" id="IPR052159">
    <property type="entry name" value="Competence_DNA_uptake"/>
</dbReference>
<keyword evidence="2" id="KW-1003">Cell membrane</keyword>
<comment type="subcellular location">
    <subcellularLocation>
        <location evidence="1">Cell membrane</location>
        <topology evidence="1">Multi-pass membrane protein</topology>
    </subcellularLocation>
</comment>
<keyword evidence="5 6" id="KW-0472">Membrane</keyword>
<keyword evidence="4 6" id="KW-1133">Transmembrane helix</keyword>
<reference evidence="8 9" key="1">
    <citation type="journal article" date="2015" name="Int. J. Syst. Evol. Microbiol.">
        <title>Exiguobacterium enclense sp. nov., isolated from sediment.</title>
        <authorList>
            <person name="Dastager S.G."/>
            <person name="Mawlankar R."/>
            <person name="Sonalkar V.V."/>
            <person name="Thorat M.N."/>
            <person name="Mual P."/>
            <person name="Verma A."/>
            <person name="Krishnamurthi S."/>
            <person name="Tang S.K."/>
            <person name="Li W.J."/>
        </authorList>
    </citation>
    <scope>NUCLEOTIDE SEQUENCE [LARGE SCALE GENOMIC DNA]</scope>
    <source>
        <strain evidence="8 9">NIO-1109</strain>
    </source>
</reference>
<dbReference type="Pfam" id="PF00753">
    <property type="entry name" value="Lactamase_B"/>
    <property type="match status" value="2"/>
</dbReference>
<feature type="transmembrane region" description="Helical" evidence="6">
    <location>
        <begin position="41"/>
        <end position="58"/>
    </location>
</feature>
<feature type="transmembrane region" description="Helical" evidence="6">
    <location>
        <begin position="6"/>
        <end position="29"/>
    </location>
</feature>
<dbReference type="Proteomes" id="UP000053797">
    <property type="component" value="Unassembled WGS sequence"/>
</dbReference>
<name>A0A0V8GG20_9BACL</name>
<dbReference type="SUPFAM" id="SSF56281">
    <property type="entry name" value="Metallo-hydrolase/oxidoreductase"/>
    <property type="match status" value="1"/>
</dbReference>
<feature type="transmembrane region" description="Helical" evidence="6">
    <location>
        <begin position="415"/>
        <end position="442"/>
    </location>
</feature>
<evidence type="ECO:0000256" key="1">
    <source>
        <dbReference type="ARBA" id="ARBA00004651"/>
    </source>
</evidence>
<organism evidence="8 9">
    <name type="scientific">Exiguobacterium indicum</name>
    <dbReference type="NCBI Taxonomy" id="296995"/>
    <lineage>
        <taxon>Bacteria</taxon>
        <taxon>Bacillati</taxon>
        <taxon>Bacillota</taxon>
        <taxon>Bacilli</taxon>
        <taxon>Bacillales</taxon>
        <taxon>Bacillales Family XII. Incertae Sedis</taxon>
        <taxon>Exiguobacterium</taxon>
    </lineage>
</organism>
<dbReference type="RefSeq" id="WP_058265065.1">
    <property type="nucleotide sequence ID" value="NZ_FMYN01000002.1"/>
</dbReference>
<feature type="transmembrane region" description="Helical" evidence="6">
    <location>
        <begin position="371"/>
        <end position="394"/>
    </location>
</feature>
<dbReference type="OrthoDB" id="9761531at2"/>
<evidence type="ECO:0000256" key="3">
    <source>
        <dbReference type="ARBA" id="ARBA00022692"/>
    </source>
</evidence>
<evidence type="ECO:0000256" key="2">
    <source>
        <dbReference type="ARBA" id="ARBA00022475"/>
    </source>
</evidence>
<feature type="transmembrane region" description="Helical" evidence="6">
    <location>
        <begin position="331"/>
        <end position="351"/>
    </location>
</feature>
<dbReference type="NCBIfam" id="TIGR00360">
    <property type="entry name" value="ComEC_N-term"/>
    <property type="match status" value="1"/>
</dbReference>
<evidence type="ECO:0000256" key="5">
    <source>
        <dbReference type="ARBA" id="ARBA00023136"/>
    </source>
</evidence>
<dbReference type="GO" id="GO:0005886">
    <property type="term" value="C:plasma membrane"/>
    <property type="evidence" value="ECO:0007669"/>
    <property type="project" value="UniProtKB-SubCell"/>
</dbReference>
<proteinExistence type="predicted"/>
<dbReference type="InterPro" id="IPR036866">
    <property type="entry name" value="RibonucZ/Hydroxyglut_hydro"/>
</dbReference>